<protein>
    <recommendedName>
        <fullName evidence="5">Secreted protein</fullName>
    </recommendedName>
</protein>
<dbReference type="Proteomes" id="UP001055153">
    <property type="component" value="Unassembled WGS sequence"/>
</dbReference>
<sequence>MTSMIRHSCLVLGMMGAVLLAQAVDTPQKSREQAPNIPAPDQTVPERLRTRDPGATGTTTPHTHEDERTAPSNAGAQRS</sequence>
<feature type="compositionally biased region" description="Polar residues" evidence="1">
    <location>
        <begin position="70"/>
        <end position="79"/>
    </location>
</feature>
<comment type="caution">
    <text evidence="3">The sequence shown here is derived from an EMBL/GenBank/DDBJ whole genome shotgun (WGS) entry which is preliminary data.</text>
</comment>
<name>A0ABQ4S7Q4_9HYPH</name>
<accession>A0ABQ4S7Q4</accession>
<evidence type="ECO:0000256" key="2">
    <source>
        <dbReference type="SAM" id="SignalP"/>
    </source>
</evidence>
<reference evidence="3" key="2">
    <citation type="submission" date="2021-08" db="EMBL/GenBank/DDBJ databases">
        <authorList>
            <person name="Tani A."/>
            <person name="Ola A."/>
            <person name="Ogura Y."/>
            <person name="Katsura K."/>
            <person name="Hayashi T."/>
        </authorList>
    </citation>
    <scope>NUCLEOTIDE SEQUENCE</scope>
    <source>
        <strain evidence="3">DSM 17168</strain>
    </source>
</reference>
<keyword evidence="2" id="KW-0732">Signal</keyword>
<evidence type="ECO:0008006" key="5">
    <source>
        <dbReference type="Google" id="ProtNLM"/>
    </source>
</evidence>
<evidence type="ECO:0000256" key="1">
    <source>
        <dbReference type="SAM" id="MobiDB-lite"/>
    </source>
</evidence>
<dbReference type="RefSeq" id="WP_238234104.1">
    <property type="nucleotide sequence ID" value="NZ_BPQQ01000011.1"/>
</dbReference>
<organism evidence="3 4">
    <name type="scientific">Methylobacterium isbiliense</name>
    <dbReference type="NCBI Taxonomy" id="315478"/>
    <lineage>
        <taxon>Bacteria</taxon>
        <taxon>Pseudomonadati</taxon>
        <taxon>Pseudomonadota</taxon>
        <taxon>Alphaproteobacteria</taxon>
        <taxon>Hyphomicrobiales</taxon>
        <taxon>Methylobacteriaceae</taxon>
        <taxon>Methylobacterium</taxon>
    </lineage>
</organism>
<evidence type="ECO:0000313" key="3">
    <source>
        <dbReference type="EMBL" id="GJD99216.1"/>
    </source>
</evidence>
<feature type="chain" id="PRO_5047166840" description="Secreted protein" evidence="2">
    <location>
        <begin position="24"/>
        <end position="79"/>
    </location>
</feature>
<gene>
    <name evidence="3" type="ORF">GMJLKIPL_1132</name>
</gene>
<evidence type="ECO:0000313" key="4">
    <source>
        <dbReference type="Proteomes" id="UP001055153"/>
    </source>
</evidence>
<feature type="signal peptide" evidence="2">
    <location>
        <begin position="1"/>
        <end position="23"/>
    </location>
</feature>
<reference evidence="3" key="1">
    <citation type="journal article" date="2021" name="Front. Microbiol.">
        <title>Comprehensive Comparative Genomics and Phenotyping of Methylobacterium Species.</title>
        <authorList>
            <person name="Alessa O."/>
            <person name="Ogura Y."/>
            <person name="Fujitani Y."/>
            <person name="Takami H."/>
            <person name="Hayashi T."/>
            <person name="Sahin N."/>
            <person name="Tani A."/>
        </authorList>
    </citation>
    <scope>NUCLEOTIDE SEQUENCE</scope>
    <source>
        <strain evidence="3">DSM 17168</strain>
    </source>
</reference>
<feature type="region of interest" description="Disordered" evidence="1">
    <location>
        <begin position="26"/>
        <end position="79"/>
    </location>
</feature>
<keyword evidence="4" id="KW-1185">Reference proteome</keyword>
<proteinExistence type="predicted"/>
<dbReference type="EMBL" id="BPQQ01000011">
    <property type="protein sequence ID" value="GJD99216.1"/>
    <property type="molecule type" value="Genomic_DNA"/>
</dbReference>